<dbReference type="GO" id="GO:0051560">
    <property type="term" value="P:mitochondrial calcium ion homeostasis"/>
    <property type="evidence" value="ECO:0007669"/>
    <property type="project" value="InterPro"/>
</dbReference>
<dbReference type="GO" id="GO:0005262">
    <property type="term" value="F:calcium channel activity"/>
    <property type="evidence" value="ECO:0007669"/>
    <property type="project" value="TreeGrafter"/>
</dbReference>
<dbReference type="GO" id="GO:1990246">
    <property type="term" value="C:uniplex complex"/>
    <property type="evidence" value="ECO:0007669"/>
    <property type="project" value="TreeGrafter"/>
</dbReference>
<organism evidence="11 12">
    <name type="scientific">Vitis rotundifolia</name>
    <name type="common">Muscadine grape</name>
    <dbReference type="NCBI Taxonomy" id="103349"/>
    <lineage>
        <taxon>Eukaryota</taxon>
        <taxon>Viridiplantae</taxon>
        <taxon>Streptophyta</taxon>
        <taxon>Embryophyta</taxon>
        <taxon>Tracheophyta</taxon>
        <taxon>Spermatophyta</taxon>
        <taxon>Magnoliopsida</taxon>
        <taxon>eudicotyledons</taxon>
        <taxon>Gunneridae</taxon>
        <taxon>Pentapetalae</taxon>
        <taxon>rosids</taxon>
        <taxon>Vitales</taxon>
        <taxon>Vitaceae</taxon>
        <taxon>Viteae</taxon>
        <taxon>Vitis</taxon>
    </lineage>
</organism>
<keyword evidence="7" id="KW-1133">Transmembrane helix</keyword>
<name>A0AA39E0A5_VITRO</name>
<sequence>MAFKETLVKRLFNISKSSTQTLRNCRISSPSSSVRTLIPPTKAPNPGHDGILRRLLQRRAIFQAAMRAPEALSLPVGEKLIEKLRGMDIARERLRLEGLRPPEMKSEAVEGLSVEDARKLLRLAQLERVKSMLREARKSWIPYSEYVEICVEGCSDPDQGLRFAKMLDESGTVIVLGNIVLLRPEQVAKAIQGLIPMPVSFQTDERKEELEGMERQKVAIDNEAESLVRRELWCGLGFFMVQTLGFMRLTFWELSWDVMEPICFFVTSIYFMAGYSFFLRTSKEPSFEGFFQSRFLAKQKRLMKSKNFDVRRYNELRKACQSYSSSSEQASSTTSLLYDSESMPLGSLHH</sequence>
<evidence type="ECO:0000256" key="2">
    <source>
        <dbReference type="ARBA" id="ARBA00005653"/>
    </source>
</evidence>
<dbReference type="Pfam" id="PF04678">
    <property type="entry name" value="MCU"/>
    <property type="match status" value="1"/>
</dbReference>
<dbReference type="InterPro" id="IPR039055">
    <property type="entry name" value="MCU_fam"/>
</dbReference>
<keyword evidence="4" id="KW-0109">Calcium transport</keyword>
<feature type="domain" description="Calcium uniporter protein C-terminal" evidence="10">
    <location>
        <begin position="158"/>
        <end position="316"/>
    </location>
</feature>
<evidence type="ECO:0000256" key="6">
    <source>
        <dbReference type="ARBA" id="ARBA00022837"/>
    </source>
</evidence>
<keyword evidence="12" id="KW-1185">Reference proteome</keyword>
<accession>A0AA39E0A5</accession>
<dbReference type="PANTHER" id="PTHR13462:SF31">
    <property type="entry name" value="CALCIUM UNIPORTER PROTEIN 1, MITOCHONDRIAL"/>
    <property type="match status" value="1"/>
</dbReference>
<dbReference type="GO" id="GO:0036444">
    <property type="term" value="P:calcium import into the mitochondrion"/>
    <property type="evidence" value="ECO:0007669"/>
    <property type="project" value="TreeGrafter"/>
</dbReference>
<evidence type="ECO:0000256" key="8">
    <source>
        <dbReference type="ARBA" id="ARBA00023065"/>
    </source>
</evidence>
<gene>
    <name evidence="11" type="ORF">PVL29_004950</name>
</gene>
<dbReference type="GO" id="GO:0015292">
    <property type="term" value="F:uniporter activity"/>
    <property type="evidence" value="ECO:0007669"/>
    <property type="project" value="TreeGrafter"/>
</dbReference>
<dbReference type="AlphaFoldDB" id="A0AA39E0A5"/>
<evidence type="ECO:0000256" key="7">
    <source>
        <dbReference type="ARBA" id="ARBA00022989"/>
    </source>
</evidence>
<evidence type="ECO:0000313" key="12">
    <source>
        <dbReference type="Proteomes" id="UP001168098"/>
    </source>
</evidence>
<reference evidence="11 12" key="1">
    <citation type="journal article" date="2023" name="BMC Biotechnol.">
        <title>Vitis rotundifolia cv Carlos genome sequencing.</title>
        <authorList>
            <person name="Huff M."/>
            <person name="Hulse-Kemp A."/>
            <person name="Scheffler B."/>
            <person name="Youngblood R."/>
            <person name="Simpson S."/>
            <person name="Babiker E."/>
            <person name="Staton M."/>
        </authorList>
    </citation>
    <scope>NUCLEOTIDE SEQUENCE [LARGE SCALE GENOMIC DNA]</scope>
    <source>
        <tissue evidence="11">Leaf</tissue>
    </source>
</reference>
<evidence type="ECO:0000256" key="4">
    <source>
        <dbReference type="ARBA" id="ARBA00022568"/>
    </source>
</evidence>
<keyword evidence="8" id="KW-0406">Ion transport</keyword>
<evidence type="ECO:0000256" key="9">
    <source>
        <dbReference type="ARBA" id="ARBA00023136"/>
    </source>
</evidence>
<keyword evidence="5" id="KW-0812">Transmembrane</keyword>
<keyword evidence="3" id="KW-0813">Transport</keyword>
<comment type="subcellular location">
    <subcellularLocation>
        <location evidence="1">Membrane</location>
        <topology evidence="1">Multi-pass membrane protein</topology>
    </subcellularLocation>
</comment>
<evidence type="ECO:0000256" key="5">
    <source>
        <dbReference type="ARBA" id="ARBA00022692"/>
    </source>
</evidence>
<dbReference type="InterPro" id="IPR006769">
    <property type="entry name" value="MCU_C"/>
</dbReference>
<evidence type="ECO:0000256" key="3">
    <source>
        <dbReference type="ARBA" id="ARBA00022448"/>
    </source>
</evidence>
<dbReference type="PANTHER" id="PTHR13462">
    <property type="entry name" value="CALCIUM UNIPORTER PROTEIN, MITOCHONDRIAL"/>
    <property type="match status" value="1"/>
</dbReference>
<evidence type="ECO:0000259" key="10">
    <source>
        <dbReference type="Pfam" id="PF04678"/>
    </source>
</evidence>
<proteinExistence type="inferred from homology"/>
<keyword evidence="9" id="KW-0472">Membrane</keyword>
<keyword evidence="6" id="KW-0106">Calcium</keyword>
<protein>
    <recommendedName>
        <fullName evidence="10">Calcium uniporter protein C-terminal domain-containing protein</fullName>
    </recommendedName>
</protein>
<evidence type="ECO:0000256" key="1">
    <source>
        <dbReference type="ARBA" id="ARBA00004141"/>
    </source>
</evidence>
<dbReference type="EMBL" id="JARBHA010000004">
    <property type="protein sequence ID" value="KAJ9703373.1"/>
    <property type="molecule type" value="Genomic_DNA"/>
</dbReference>
<dbReference type="Proteomes" id="UP001168098">
    <property type="component" value="Unassembled WGS sequence"/>
</dbReference>
<comment type="caution">
    <text evidence="11">The sequence shown here is derived from an EMBL/GenBank/DDBJ whole genome shotgun (WGS) entry which is preliminary data.</text>
</comment>
<comment type="similarity">
    <text evidence="2">Belongs to the MCU (TC 1.A.77) family.</text>
</comment>
<evidence type="ECO:0000313" key="11">
    <source>
        <dbReference type="EMBL" id="KAJ9703373.1"/>
    </source>
</evidence>